<sequence length="445" mass="51142">MPSLPLELILRIFQLASIDEDEECEESCSPAFWSQPIRTQVARWMQRLQERRQSWNMAVRCRLVCRGFNKMMASRMRQSAFLMVASSRIAMFPRSFDASSLRRFNIHSLDGSYLAGIWQVLRENSRTLEAFVVEMAAAPSEAQLPFPLPRLGLESVTFPRLTTFTFRTNAASEWFRFQDLMLLLRGAAQLKHLTVFQLEGTAEEGARKVWPTRGGPACELQSLHIRRVRWIHYEHLRFIVANSHRSLKKLTWVFESPATIEDFNPTSDRGVFSNHSVHDAFQPCTEIETLRVADMVWDAPPQTAGYPGATGSSPLSLVLDSLMGGMRKLTRLEIAGPITTPELYDMGRRDMPFPLQSLRIEQHPYFRLYKLIYQLRRFKGPLSLLRELSLDAQVRRQVHPAEWAELLRLCENKSIRLFVIPHNPFPDVSPNDLAARFGDLAIQPT</sequence>
<gene>
    <name evidence="1" type="ORF">VP01_89g6</name>
</gene>
<organism evidence="1 2">
    <name type="scientific">Puccinia sorghi</name>
    <dbReference type="NCBI Taxonomy" id="27349"/>
    <lineage>
        <taxon>Eukaryota</taxon>
        <taxon>Fungi</taxon>
        <taxon>Dikarya</taxon>
        <taxon>Basidiomycota</taxon>
        <taxon>Pucciniomycotina</taxon>
        <taxon>Pucciniomycetes</taxon>
        <taxon>Pucciniales</taxon>
        <taxon>Pucciniaceae</taxon>
        <taxon>Puccinia</taxon>
    </lineage>
</organism>
<dbReference type="OrthoDB" id="2495962at2759"/>
<evidence type="ECO:0008006" key="3">
    <source>
        <dbReference type="Google" id="ProtNLM"/>
    </source>
</evidence>
<dbReference type="EMBL" id="LAVV01014604">
    <property type="protein sequence ID" value="KNZ44604.1"/>
    <property type="molecule type" value="Genomic_DNA"/>
</dbReference>
<comment type="caution">
    <text evidence="1">The sequence shown here is derived from an EMBL/GenBank/DDBJ whole genome shotgun (WGS) entry which is preliminary data.</text>
</comment>
<protein>
    <recommendedName>
        <fullName evidence="3">F-box domain-containing protein</fullName>
    </recommendedName>
</protein>
<dbReference type="AlphaFoldDB" id="A0A0L6U7T2"/>
<dbReference type="VEuPathDB" id="FungiDB:VP01_89g6"/>
<name>A0A0L6U7T2_9BASI</name>
<reference evidence="1 2" key="1">
    <citation type="submission" date="2015-08" db="EMBL/GenBank/DDBJ databases">
        <title>Next Generation Sequencing and Analysis of the Genome of Puccinia sorghi L Schw, the Causal Agent of Maize Common Rust.</title>
        <authorList>
            <person name="Rochi L."/>
            <person name="Burguener G."/>
            <person name="Darino M."/>
            <person name="Turjanski A."/>
            <person name="Kreff E."/>
            <person name="Dieguez M.J."/>
            <person name="Sacco F."/>
        </authorList>
    </citation>
    <scope>NUCLEOTIDE SEQUENCE [LARGE SCALE GENOMIC DNA]</scope>
    <source>
        <strain evidence="1 2">RO10H11247</strain>
    </source>
</reference>
<evidence type="ECO:0000313" key="2">
    <source>
        <dbReference type="Proteomes" id="UP000037035"/>
    </source>
</evidence>
<dbReference type="Proteomes" id="UP000037035">
    <property type="component" value="Unassembled WGS sequence"/>
</dbReference>
<keyword evidence="2" id="KW-1185">Reference proteome</keyword>
<proteinExistence type="predicted"/>
<accession>A0A0L6U7T2</accession>
<evidence type="ECO:0000313" key="1">
    <source>
        <dbReference type="EMBL" id="KNZ44604.1"/>
    </source>
</evidence>